<evidence type="ECO:0000256" key="4">
    <source>
        <dbReference type="SAM" id="SignalP"/>
    </source>
</evidence>
<dbReference type="InterPro" id="IPR011990">
    <property type="entry name" value="TPR-like_helical_dom_sf"/>
</dbReference>
<evidence type="ECO:0000313" key="6">
    <source>
        <dbReference type="Proteomes" id="UP000886865"/>
    </source>
</evidence>
<reference evidence="5" key="1">
    <citation type="submission" date="2020-10" db="EMBL/GenBank/DDBJ databases">
        <authorList>
            <person name="Gilroy R."/>
        </authorList>
    </citation>
    <scope>NUCLEOTIDE SEQUENCE</scope>
    <source>
        <strain evidence="5">CHK152-2871</strain>
    </source>
</reference>
<evidence type="ECO:0000313" key="5">
    <source>
        <dbReference type="EMBL" id="HIS74737.1"/>
    </source>
</evidence>
<dbReference type="InterPro" id="IPR051685">
    <property type="entry name" value="Ycf3/AcsC/BcsC/TPR_MFPF"/>
</dbReference>
<comment type="caution">
    <text evidence="5">The sequence shown here is derived from an EMBL/GenBank/DDBJ whole genome shotgun (WGS) entry which is preliminary data.</text>
</comment>
<sequence length="239" mass="27462">MIKFAKKILFLVFTLGICTCTSAFASEKINAGVVYEFYLDLKNQIPSCVKYGVKNLPTINNEEINVAYFKNFRPLNMLSLEETYTIKKANAKNCSKTEIPKEYNISLKEGKVAAAAKVAPTYDELFNRALYFKNKEKYKNALSTIDEALSKNPLSLEGHFLKADILRLCGKFRESVFEYALAIDIDPNCTDAYFNIARILENTDNKELALQYYRHAYTTNPNDYEIRNIILTYERNNIN</sequence>
<dbReference type="PANTHER" id="PTHR44943:SF8">
    <property type="entry name" value="TPR REPEAT-CONTAINING PROTEIN MJ0263"/>
    <property type="match status" value="1"/>
</dbReference>
<dbReference type="AlphaFoldDB" id="A0A9D1JYI3"/>
<dbReference type="Pfam" id="PF13181">
    <property type="entry name" value="TPR_8"/>
    <property type="match status" value="2"/>
</dbReference>
<evidence type="ECO:0000256" key="1">
    <source>
        <dbReference type="ARBA" id="ARBA00022737"/>
    </source>
</evidence>
<dbReference type="PANTHER" id="PTHR44943">
    <property type="entry name" value="CELLULOSE SYNTHASE OPERON PROTEIN C"/>
    <property type="match status" value="1"/>
</dbReference>
<dbReference type="EMBL" id="DVJQ01000058">
    <property type="protein sequence ID" value="HIS74737.1"/>
    <property type="molecule type" value="Genomic_DNA"/>
</dbReference>
<accession>A0A9D1JYI3</accession>
<dbReference type="SMART" id="SM00028">
    <property type="entry name" value="TPR"/>
    <property type="match status" value="3"/>
</dbReference>
<gene>
    <name evidence="5" type="ORF">IAA86_06935</name>
</gene>
<feature type="signal peptide" evidence="4">
    <location>
        <begin position="1"/>
        <end position="25"/>
    </location>
</feature>
<evidence type="ECO:0000256" key="3">
    <source>
        <dbReference type="PROSITE-ProRule" id="PRU00339"/>
    </source>
</evidence>
<dbReference type="InterPro" id="IPR019734">
    <property type="entry name" value="TPR_rpt"/>
</dbReference>
<name>A0A9D1JYI3_9BACT</name>
<organism evidence="5 6">
    <name type="scientific">Candidatus Galligastranaerophilus intestinavium</name>
    <dbReference type="NCBI Taxonomy" id="2840836"/>
    <lineage>
        <taxon>Bacteria</taxon>
        <taxon>Candidatus Galligastranaerophilus</taxon>
    </lineage>
</organism>
<dbReference type="Proteomes" id="UP000886865">
    <property type="component" value="Unassembled WGS sequence"/>
</dbReference>
<feature type="repeat" description="TPR" evidence="3">
    <location>
        <begin position="190"/>
        <end position="223"/>
    </location>
</feature>
<protein>
    <recommendedName>
        <fullName evidence="7">Tetratricopeptide repeat protein</fullName>
    </recommendedName>
</protein>
<dbReference type="Gene3D" id="1.25.40.10">
    <property type="entry name" value="Tetratricopeptide repeat domain"/>
    <property type="match status" value="1"/>
</dbReference>
<keyword evidence="1" id="KW-0677">Repeat</keyword>
<proteinExistence type="predicted"/>
<feature type="chain" id="PRO_5039489479" description="Tetratricopeptide repeat protein" evidence="4">
    <location>
        <begin position="26"/>
        <end position="239"/>
    </location>
</feature>
<reference evidence="5" key="2">
    <citation type="journal article" date="2021" name="PeerJ">
        <title>Extensive microbial diversity within the chicken gut microbiome revealed by metagenomics and culture.</title>
        <authorList>
            <person name="Gilroy R."/>
            <person name="Ravi A."/>
            <person name="Getino M."/>
            <person name="Pursley I."/>
            <person name="Horton D.L."/>
            <person name="Alikhan N.F."/>
            <person name="Baker D."/>
            <person name="Gharbi K."/>
            <person name="Hall N."/>
            <person name="Watson M."/>
            <person name="Adriaenssens E.M."/>
            <person name="Foster-Nyarko E."/>
            <person name="Jarju S."/>
            <person name="Secka A."/>
            <person name="Antonio M."/>
            <person name="Oren A."/>
            <person name="Chaudhuri R.R."/>
            <person name="La Ragione R."/>
            <person name="Hildebrand F."/>
            <person name="Pallen M.J."/>
        </authorList>
    </citation>
    <scope>NUCLEOTIDE SEQUENCE</scope>
    <source>
        <strain evidence="5">CHK152-2871</strain>
    </source>
</reference>
<dbReference type="PROSITE" id="PS50005">
    <property type="entry name" value="TPR"/>
    <property type="match status" value="1"/>
</dbReference>
<evidence type="ECO:0000256" key="2">
    <source>
        <dbReference type="ARBA" id="ARBA00022803"/>
    </source>
</evidence>
<keyword evidence="2 3" id="KW-0802">TPR repeat</keyword>
<dbReference type="SUPFAM" id="SSF48452">
    <property type="entry name" value="TPR-like"/>
    <property type="match status" value="1"/>
</dbReference>
<keyword evidence="4" id="KW-0732">Signal</keyword>
<evidence type="ECO:0008006" key="7">
    <source>
        <dbReference type="Google" id="ProtNLM"/>
    </source>
</evidence>